<feature type="domain" description="Histidine kinase" evidence="17">
    <location>
        <begin position="248"/>
        <end position="466"/>
    </location>
</feature>
<comment type="subcellular location">
    <subcellularLocation>
        <location evidence="3">Cell membrane</location>
        <topology evidence="3">Multi-pass membrane protein</topology>
    </subcellularLocation>
    <subcellularLocation>
        <location evidence="2">Membrane raft</location>
        <topology evidence="2">Multi-pass membrane protein</topology>
    </subcellularLocation>
</comment>
<dbReference type="FunFam" id="3.30.565.10:FF:000023">
    <property type="entry name" value="PAS domain-containing sensor histidine kinase"/>
    <property type="match status" value="1"/>
</dbReference>
<keyword evidence="6" id="KW-0597">Phosphoprotein</keyword>
<feature type="domain" description="HAMP" evidence="18">
    <location>
        <begin position="188"/>
        <end position="240"/>
    </location>
</feature>
<evidence type="ECO:0000313" key="20">
    <source>
        <dbReference type="Proteomes" id="UP000215459"/>
    </source>
</evidence>
<dbReference type="GO" id="GO:0005886">
    <property type="term" value="C:plasma membrane"/>
    <property type="evidence" value="ECO:0007669"/>
    <property type="project" value="UniProtKB-SubCell"/>
</dbReference>
<dbReference type="Pfam" id="PF00512">
    <property type="entry name" value="HisKA"/>
    <property type="match status" value="1"/>
</dbReference>
<keyword evidence="15" id="KW-0175">Coiled coil</keyword>
<evidence type="ECO:0000256" key="10">
    <source>
        <dbReference type="ARBA" id="ARBA00022777"/>
    </source>
</evidence>
<evidence type="ECO:0000256" key="16">
    <source>
        <dbReference type="SAM" id="Phobius"/>
    </source>
</evidence>
<evidence type="ECO:0000256" key="12">
    <source>
        <dbReference type="ARBA" id="ARBA00022989"/>
    </source>
</evidence>
<dbReference type="Pfam" id="PF00672">
    <property type="entry name" value="HAMP"/>
    <property type="match status" value="1"/>
</dbReference>
<evidence type="ECO:0000256" key="8">
    <source>
        <dbReference type="ARBA" id="ARBA00022692"/>
    </source>
</evidence>
<dbReference type="SMART" id="SM00304">
    <property type="entry name" value="HAMP"/>
    <property type="match status" value="1"/>
</dbReference>
<keyword evidence="10" id="KW-0418">Kinase</keyword>
<dbReference type="InterPro" id="IPR036097">
    <property type="entry name" value="HisK_dim/P_sf"/>
</dbReference>
<dbReference type="InterPro" id="IPR003660">
    <property type="entry name" value="HAMP_dom"/>
</dbReference>
<name>A0A235B788_9BACL</name>
<keyword evidence="11" id="KW-0067">ATP-binding</keyword>
<dbReference type="InterPro" id="IPR005467">
    <property type="entry name" value="His_kinase_dom"/>
</dbReference>
<keyword evidence="20" id="KW-1185">Reference proteome</keyword>
<dbReference type="InterPro" id="IPR003594">
    <property type="entry name" value="HATPase_dom"/>
</dbReference>
<dbReference type="AlphaFoldDB" id="A0A235B788"/>
<dbReference type="Proteomes" id="UP000215459">
    <property type="component" value="Unassembled WGS sequence"/>
</dbReference>
<dbReference type="SUPFAM" id="SSF158472">
    <property type="entry name" value="HAMP domain-like"/>
    <property type="match status" value="1"/>
</dbReference>
<evidence type="ECO:0000256" key="15">
    <source>
        <dbReference type="SAM" id="Coils"/>
    </source>
</evidence>
<keyword evidence="7" id="KW-0808">Transferase</keyword>
<evidence type="ECO:0000256" key="14">
    <source>
        <dbReference type="ARBA" id="ARBA00023136"/>
    </source>
</evidence>
<dbReference type="CDD" id="cd06225">
    <property type="entry name" value="HAMP"/>
    <property type="match status" value="1"/>
</dbReference>
<evidence type="ECO:0000259" key="18">
    <source>
        <dbReference type="PROSITE" id="PS50885"/>
    </source>
</evidence>
<evidence type="ECO:0000256" key="13">
    <source>
        <dbReference type="ARBA" id="ARBA00023012"/>
    </source>
</evidence>
<dbReference type="PANTHER" id="PTHR45436:SF5">
    <property type="entry name" value="SENSOR HISTIDINE KINASE TRCS"/>
    <property type="match status" value="1"/>
</dbReference>
<keyword evidence="5" id="KW-1003">Cell membrane</keyword>
<dbReference type="SUPFAM" id="SSF55874">
    <property type="entry name" value="ATPase domain of HSP90 chaperone/DNA topoisomerase II/histidine kinase"/>
    <property type="match status" value="1"/>
</dbReference>
<dbReference type="InterPro" id="IPR050428">
    <property type="entry name" value="TCS_sensor_his_kinase"/>
</dbReference>
<keyword evidence="14 16" id="KW-0472">Membrane</keyword>
<evidence type="ECO:0000256" key="6">
    <source>
        <dbReference type="ARBA" id="ARBA00022553"/>
    </source>
</evidence>
<dbReference type="FunFam" id="1.10.287.130:FF:000001">
    <property type="entry name" value="Two-component sensor histidine kinase"/>
    <property type="match status" value="1"/>
</dbReference>
<protein>
    <recommendedName>
        <fullName evidence="4">histidine kinase</fullName>
        <ecNumber evidence="4">2.7.13.3</ecNumber>
    </recommendedName>
</protein>
<dbReference type="PANTHER" id="PTHR45436">
    <property type="entry name" value="SENSOR HISTIDINE KINASE YKOH"/>
    <property type="match status" value="1"/>
</dbReference>
<dbReference type="CDD" id="cd00082">
    <property type="entry name" value="HisKA"/>
    <property type="match status" value="1"/>
</dbReference>
<organism evidence="19 20">
    <name type="scientific">Paludifilum halophilum</name>
    <dbReference type="NCBI Taxonomy" id="1642702"/>
    <lineage>
        <taxon>Bacteria</taxon>
        <taxon>Bacillati</taxon>
        <taxon>Bacillota</taxon>
        <taxon>Bacilli</taxon>
        <taxon>Bacillales</taxon>
        <taxon>Thermoactinomycetaceae</taxon>
        <taxon>Paludifilum</taxon>
    </lineage>
</organism>
<evidence type="ECO:0000256" key="11">
    <source>
        <dbReference type="ARBA" id="ARBA00022840"/>
    </source>
</evidence>
<dbReference type="Gene3D" id="3.30.565.10">
    <property type="entry name" value="Histidine kinase-like ATPase, C-terminal domain"/>
    <property type="match status" value="1"/>
</dbReference>
<keyword evidence="8 16" id="KW-0812">Transmembrane</keyword>
<keyword evidence="12 16" id="KW-1133">Transmembrane helix</keyword>
<keyword evidence="13" id="KW-0902">Two-component regulatory system</keyword>
<dbReference type="GO" id="GO:0005524">
    <property type="term" value="F:ATP binding"/>
    <property type="evidence" value="ECO:0007669"/>
    <property type="project" value="UniProtKB-KW"/>
</dbReference>
<comment type="catalytic activity">
    <reaction evidence="1">
        <text>ATP + protein L-histidine = ADP + protein N-phospho-L-histidine.</text>
        <dbReference type="EC" id="2.7.13.3"/>
    </reaction>
</comment>
<sequence>MEVAFMMRGITGKWLLSVVVTMTIGLLLLGTASYQVVTGHFASFVGKNLEDRTRTYASLLSEDFSQQTLEHIRRMERGSGRWVYLFQPSGQLYDGSEQKDTALIDAVRGRLQDREGTQRHRLTLPGSQRPALMVASPFAPSGKEAGTVVVILEMSWLTATFRSLEALILLAGVGALSIGGGIALLLSRRTVRPILDIRNAAVQLAHGDYRTRIPVRGNDELTSLGERMNELAQSLDYYRSSRRTFLSEISHELRTPLSYLKGYTALLEERDLSEQKSRRLKRVIREQTDRLERLVEDLVTLSRLDEGKLELNKERISPTRRIQKVIRELEPHAEKKGVQLRWSGRVNEGLWFDPVRFDQILINLLDNAIHHSEAGSEVEVTLSPSPEANWIRIEVKDRGVGMEAEELERIWERFYRVEKSRSREHGGSGLGLSIVQRLVNLHQGSIEVKSQPGEGTIFVMEFPVAASGGIRGGRSC</sequence>
<dbReference type="SMART" id="SM00388">
    <property type="entry name" value="HisKA"/>
    <property type="match status" value="1"/>
</dbReference>
<evidence type="ECO:0000256" key="3">
    <source>
        <dbReference type="ARBA" id="ARBA00004651"/>
    </source>
</evidence>
<dbReference type="GO" id="GO:0045121">
    <property type="term" value="C:membrane raft"/>
    <property type="evidence" value="ECO:0007669"/>
    <property type="project" value="UniProtKB-SubCell"/>
</dbReference>
<dbReference type="SUPFAM" id="SSF47384">
    <property type="entry name" value="Homodimeric domain of signal transducing histidine kinase"/>
    <property type="match status" value="1"/>
</dbReference>
<dbReference type="OrthoDB" id="9813151at2"/>
<dbReference type="Gene3D" id="1.10.287.130">
    <property type="match status" value="1"/>
</dbReference>
<evidence type="ECO:0000256" key="1">
    <source>
        <dbReference type="ARBA" id="ARBA00000085"/>
    </source>
</evidence>
<keyword evidence="9" id="KW-0547">Nucleotide-binding</keyword>
<feature type="transmembrane region" description="Helical" evidence="16">
    <location>
        <begin position="166"/>
        <end position="186"/>
    </location>
</feature>
<reference evidence="19 20" key="1">
    <citation type="submission" date="2017-07" db="EMBL/GenBank/DDBJ databases">
        <title>The genome sequence of Paludifilum halophilum highlights mechanisms for microbial adaptation to high salt environemnts.</title>
        <authorList>
            <person name="Belbahri L."/>
        </authorList>
    </citation>
    <scope>NUCLEOTIDE SEQUENCE [LARGE SCALE GENOMIC DNA]</scope>
    <source>
        <strain evidence="19 20">DSM 102817</strain>
    </source>
</reference>
<evidence type="ECO:0000259" key="17">
    <source>
        <dbReference type="PROSITE" id="PS50109"/>
    </source>
</evidence>
<dbReference type="Gene3D" id="6.10.340.10">
    <property type="match status" value="1"/>
</dbReference>
<gene>
    <name evidence="19" type="ORF">CHM34_08295</name>
</gene>
<evidence type="ECO:0000256" key="5">
    <source>
        <dbReference type="ARBA" id="ARBA00022475"/>
    </source>
</evidence>
<dbReference type="PROSITE" id="PS50109">
    <property type="entry name" value="HIS_KIN"/>
    <property type="match status" value="1"/>
</dbReference>
<proteinExistence type="predicted"/>
<dbReference type="GO" id="GO:0000155">
    <property type="term" value="F:phosphorelay sensor kinase activity"/>
    <property type="evidence" value="ECO:0007669"/>
    <property type="project" value="InterPro"/>
</dbReference>
<evidence type="ECO:0000313" key="19">
    <source>
        <dbReference type="EMBL" id="OYD08101.1"/>
    </source>
</evidence>
<dbReference type="EMBL" id="NOWF01000004">
    <property type="protein sequence ID" value="OYD08101.1"/>
    <property type="molecule type" value="Genomic_DNA"/>
</dbReference>
<dbReference type="PROSITE" id="PS50885">
    <property type="entry name" value="HAMP"/>
    <property type="match status" value="1"/>
</dbReference>
<dbReference type="EC" id="2.7.13.3" evidence="4"/>
<evidence type="ECO:0000256" key="7">
    <source>
        <dbReference type="ARBA" id="ARBA00022679"/>
    </source>
</evidence>
<dbReference type="Pfam" id="PF02518">
    <property type="entry name" value="HATPase_c"/>
    <property type="match status" value="1"/>
</dbReference>
<dbReference type="InterPro" id="IPR036890">
    <property type="entry name" value="HATPase_C_sf"/>
</dbReference>
<evidence type="ECO:0000256" key="2">
    <source>
        <dbReference type="ARBA" id="ARBA00004314"/>
    </source>
</evidence>
<dbReference type="InterPro" id="IPR003661">
    <property type="entry name" value="HisK_dim/P_dom"/>
</dbReference>
<dbReference type="PRINTS" id="PR00344">
    <property type="entry name" value="BCTRLSENSOR"/>
</dbReference>
<dbReference type="InterPro" id="IPR004358">
    <property type="entry name" value="Sig_transdc_His_kin-like_C"/>
</dbReference>
<evidence type="ECO:0000256" key="9">
    <source>
        <dbReference type="ARBA" id="ARBA00022741"/>
    </source>
</evidence>
<dbReference type="SMART" id="SM00387">
    <property type="entry name" value="HATPase_c"/>
    <property type="match status" value="1"/>
</dbReference>
<comment type="caution">
    <text evidence="19">The sequence shown here is derived from an EMBL/GenBank/DDBJ whole genome shotgun (WGS) entry which is preliminary data.</text>
</comment>
<evidence type="ECO:0000256" key="4">
    <source>
        <dbReference type="ARBA" id="ARBA00012438"/>
    </source>
</evidence>
<feature type="transmembrane region" description="Helical" evidence="16">
    <location>
        <begin position="14"/>
        <end position="37"/>
    </location>
</feature>
<feature type="coiled-coil region" evidence="15">
    <location>
        <begin position="277"/>
        <end position="304"/>
    </location>
</feature>
<accession>A0A235B788</accession>